<dbReference type="SUPFAM" id="SSF46785">
    <property type="entry name" value="Winged helix' DNA-binding domain"/>
    <property type="match status" value="1"/>
</dbReference>
<keyword evidence="2" id="KW-0500">Molybdenum</keyword>
<dbReference type="Gene3D" id="1.10.10.10">
    <property type="entry name" value="Winged helix-like DNA-binding domain superfamily/Winged helix DNA-binding domain"/>
    <property type="match status" value="1"/>
</dbReference>
<gene>
    <name evidence="4" type="ORF">MBCUR_02360</name>
</gene>
<evidence type="ECO:0000256" key="1">
    <source>
        <dbReference type="ARBA" id="ARBA00004202"/>
    </source>
</evidence>
<dbReference type="AlphaFoldDB" id="A0A166DHB8"/>
<evidence type="ECO:0000313" key="4">
    <source>
        <dbReference type="EMBL" id="KZX15602.1"/>
    </source>
</evidence>
<keyword evidence="5" id="KW-1185">Reference proteome</keyword>
<protein>
    <submittedName>
        <fullName evidence="4">DNA-binding transcriptional regulator ModE</fullName>
    </submittedName>
</protein>
<reference evidence="4 5" key="1">
    <citation type="submission" date="2016-04" db="EMBL/GenBank/DDBJ databases">
        <title>Genome sequence of Methanobrevibacter curvatus DSM 11111.</title>
        <authorList>
            <person name="Poehlein A."/>
            <person name="Seedorf H."/>
            <person name="Daniel R."/>
        </authorList>
    </citation>
    <scope>NUCLEOTIDE SEQUENCE [LARGE SCALE GENOMIC DNA]</scope>
    <source>
        <strain evidence="4 5">DSM 11111</strain>
    </source>
</reference>
<dbReference type="InterPro" id="IPR051815">
    <property type="entry name" value="Molybdate_resp_trans_reg"/>
</dbReference>
<dbReference type="EMBL" id="LWMV01000032">
    <property type="protein sequence ID" value="KZX15602.1"/>
    <property type="molecule type" value="Genomic_DNA"/>
</dbReference>
<dbReference type="InterPro" id="IPR008995">
    <property type="entry name" value="Mo/tungstate-bd_C_term_dom"/>
</dbReference>
<feature type="domain" description="Mop" evidence="3">
    <location>
        <begin position="161"/>
        <end position="226"/>
    </location>
</feature>
<dbReference type="Gene3D" id="2.40.50.100">
    <property type="match status" value="1"/>
</dbReference>
<dbReference type="InterPro" id="IPR004606">
    <property type="entry name" value="Mop_domain"/>
</dbReference>
<comment type="caution">
    <text evidence="4">The sequence shown here is derived from an EMBL/GenBank/DDBJ whole genome shotgun (WGS) entry which is preliminary data.</text>
</comment>
<keyword evidence="4" id="KW-0238">DNA-binding</keyword>
<proteinExistence type="predicted"/>
<dbReference type="InterPro" id="IPR036388">
    <property type="entry name" value="WH-like_DNA-bd_sf"/>
</dbReference>
<dbReference type="GO" id="GO:0003677">
    <property type="term" value="F:DNA binding"/>
    <property type="evidence" value="ECO:0007669"/>
    <property type="project" value="UniProtKB-KW"/>
</dbReference>
<dbReference type="InterPro" id="IPR036390">
    <property type="entry name" value="WH_DNA-bd_sf"/>
</dbReference>
<organism evidence="4 5">
    <name type="scientific">Methanobrevibacter curvatus</name>
    <dbReference type="NCBI Taxonomy" id="49547"/>
    <lineage>
        <taxon>Archaea</taxon>
        <taxon>Methanobacteriati</taxon>
        <taxon>Methanobacteriota</taxon>
        <taxon>Methanomada group</taxon>
        <taxon>Methanobacteria</taxon>
        <taxon>Methanobacteriales</taxon>
        <taxon>Methanobacteriaceae</taxon>
        <taxon>Methanobrevibacter</taxon>
    </lineage>
</organism>
<dbReference type="PATRIC" id="fig|49547.3.peg.247"/>
<evidence type="ECO:0000313" key="5">
    <source>
        <dbReference type="Proteomes" id="UP000077245"/>
    </source>
</evidence>
<dbReference type="OrthoDB" id="70912at2157"/>
<dbReference type="InterPro" id="IPR005116">
    <property type="entry name" value="Transp-assoc_OB_typ1"/>
</dbReference>
<dbReference type="Pfam" id="PF03459">
    <property type="entry name" value="TOBE"/>
    <property type="match status" value="1"/>
</dbReference>
<sequence>MDAEGAYKININNKVYVIDKKKYEIINKINILGSISCAAKSSGVSYRTALNYIEKIENELDIKLVKTKKGGKGGGGSTELSREGKTILKKCKIISAVMELSSGINEIKTTISSIDEEKKIMTLEKNDFKIFLPLNENYNVGDEILALIKYDNIFILLNKCEISVRNIFKGEIVEMRVKNEMFRISVDIGSFVLRCDITKPASEELGLSLGKNVYIGFKATSIATLKENRINK</sequence>
<evidence type="ECO:0000259" key="3">
    <source>
        <dbReference type="PROSITE" id="PS51866"/>
    </source>
</evidence>
<accession>A0A166DHB8</accession>
<dbReference type="STRING" id="49547.MBCUR_02360"/>
<dbReference type="PANTHER" id="PTHR30432">
    <property type="entry name" value="TRANSCRIPTIONAL REGULATOR MODE"/>
    <property type="match status" value="1"/>
</dbReference>
<comment type="subcellular location">
    <subcellularLocation>
        <location evidence="1">Cell membrane</location>
        <topology evidence="1">Peripheral membrane protein</topology>
    </subcellularLocation>
</comment>
<dbReference type="GO" id="GO:0005886">
    <property type="term" value="C:plasma membrane"/>
    <property type="evidence" value="ECO:0007669"/>
    <property type="project" value="UniProtKB-SubCell"/>
</dbReference>
<dbReference type="PROSITE" id="PS51866">
    <property type="entry name" value="MOP"/>
    <property type="match status" value="1"/>
</dbReference>
<evidence type="ECO:0000256" key="2">
    <source>
        <dbReference type="ARBA" id="ARBA00022505"/>
    </source>
</evidence>
<dbReference type="GO" id="GO:0015689">
    <property type="term" value="P:molybdate ion transport"/>
    <property type="evidence" value="ECO:0007669"/>
    <property type="project" value="InterPro"/>
</dbReference>
<dbReference type="SUPFAM" id="SSF50331">
    <property type="entry name" value="MOP-like"/>
    <property type="match status" value="1"/>
</dbReference>
<dbReference type="Proteomes" id="UP000077245">
    <property type="component" value="Unassembled WGS sequence"/>
</dbReference>
<dbReference type="RefSeq" id="WP_067089174.1">
    <property type="nucleotide sequence ID" value="NZ_LWMV01000032.1"/>
</dbReference>
<name>A0A166DHB8_9EURY</name>
<dbReference type="PANTHER" id="PTHR30432:SF1">
    <property type="entry name" value="DNA-BINDING TRANSCRIPTIONAL DUAL REGULATOR MODE"/>
    <property type="match status" value="1"/>
</dbReference>